<dbReference type="InterPro" id="IPR042128">
    <property type="entry name" value="NuoE_dom"/>
</dbReference>
<dbReference type="RefSeq" id="XP_006957668.1">
    <property type="nucleotide sequence ID" value="XM_006957606.1"/>
</dbReference>
<evidence type="ECO:0000256" key="1">
    <source>
        <dbReference type="ARBA" id="ARBA00010643"/>
    </source>
</evidence>
<dbReference type="GO" id="GO:0046872">
    <property type="term" value="F:metal ion binding"/>
    <property type="evidence" value="ECO:0007669"/>
    <property type="project" value="UniProtKB-KW"/>
</dbReference>
<dbReference type="CDD" id="cd03064">
    <property type="entry name" value="TRX_Fd_NuoE"/>
    <property type="match status" value="1"/>
</dbReference>
<evidence type="ECO:0000313" key="12">
    <source>
        <dbReference type="Proteomes" id="UP000005242"/>
    </source>
</evidence>
<comment type="cofactor">
    <cofactor evidence="9">
        <name>[2Fe-2S] cluster</name>
        <dbReference type="ChEBI" id="CHEBI:190135"/>
    </cofactor>
    <text evidence="9">Binds 1 [2Fe-2S] cluster.</text>
</comment>
<dbReference type="InterPro" id="IPR041921">
    <property type="entry name" value="NuoE_N"/>
</dbReference>
<dbReference type="Gene3D" id="1.10.10.1590">
    <property type="entry name" value="NADH-quinone oxidoreductase subunit E"/>
    <property type="match status" value="1"/>
</dbReference>
<keyword evidence="2 9" id="KW-0001">2Fe-2S</keyword>
<comment type="cofactor">
    <cofactor evidence="8">
        <name>[2Fe-2S] cluster</name>
        <dbReference type="ChEBI" id="CHEBI:190135"/>
    </cofactor>
</comment>
<dbReference type="EMBL" id="JH668228">
    <property type="protein sequence ID" value="EIM22423.1"/>
    <property type="molecule type" value="Genomic_DNA"/>
</dbReference>
<feature type="binding site" evidence="9">
    <location>
        <position position="172"/>
    </location>
    <ligand>
        <name>[2Fe-2S] cluster</name>
        <dbReference type="ChEBI" id="CHEBI:190135"/>
    </ligand>
</feature>
<dbReference type="NCBIfam" id="TIGR01958">
    <property type="entry name" value="nuoE_fam"/>
    <property type="match status" value="1"/>
</dbReference>
<evidence type="ECO:0000256" key="6">
    <source>
        <dbReference type="ARBA" id="ARBA00023014"/>
    </source>
</evidence>
<dbReference type="FunFam" id="1.10.10.1590:FF:000001">
    <property type="entry name" value="NADH-quinone oxidoreductase subunit E"/>
    <property type="match status" value="1"/>
</dbReference>
<gene>
    <name evidence="11" type="ORF">WALSEDRAFT_44872</name>
</gene>
<dbReference type="FunFam" id="3.40.30.10:FF:000022">
    <property type="entry name" value="NADH dehydrogenase flavoprotein 2, mitochondrial"/>
    <property type="match status" value="1"/>
</dbReference>
<dbReference type="eggNOG" id="KOG3196">
    <property type="taxonomic scope" value="Eukaryota"/>
</dbReference>
<dbReference type="PANTHER" id="PTHR10371:SF3">
    <property type="entry name" value="NADH DEHYDROGENASE [UBIQUINONE] FLAVOPROTEIN 2, MITOCHONDRIAL"/>
    <property type="match status" value="1"/>
</dbReference>
<evidence type="ECO:0000256" key="3">
    <source>
        <dbReference type="ARBA" id="ARBA00022723"/>
    </source>
</evidence>
<dbReference type="InParanoid" id="I4YEN1"/>
<dbReference type="NCBIfam" id="NF005725">
    <property type="entry name" value="PRK07539.1-5"/>
    <property type="match status" value="1"/>
</dbReference>
<evidence type="ECO:0000256" key="7">
    <source>
        <dbReference type="ARBA" id="ARBA00023027"/>
    </source>
</evidence>
<evidence type="ECO:0008006" key="13">
    <source>
        <dbReference type="Google" id="ProtNLM"/>
    </source>
</evidence>
<dbReference type="FunCoup" id="I4YEN1">
    <property type="interactions" value="192"/>
</dbReference>
<comment type="similarity">
    <text evidence="1">Belongs to the complex I 24 kDa subunit family.</text>
</comment>
<keyword evidence="4" id="KW-1278">Translocase</keyword>
<dbReference type="InterPro" id="IPR036249">
    <property type="entry name" value="Thioredoxin-like_sf"/>
</dbReference>
<dbReference type="GO" id="GO:0008137">
    <property type="term" value="F:NADH dehydrogenase (ubiquinone) activity"/>
    <property type="evidence" value="ECO:0007669"/>
    <property type="project" value="UniProtKB-ARBA"/>
</dbReference>
<dbReference type="GeneID" id="18472345"/>
<sequence length="246" mass="27597">MSLIGKAVRSVEREATRSLRSISTSVARKSDALFVHRDTEYNNSSIPFKFTAENEPIINQILARYPPQYKKGAIMPLLDLAQRQNKGWTSISCMNEVAKMVEVPPMRVYEVATFYTMFNREPVGDHLVQVCTTTPCMLNGAYEIMDTIEKDLGVEAGHTTSDKKFTLLEVECLGACSNAPMVQINDHYYEDLTKSTTLDILKQLKQGKQPKIGPQSTRHTCENSAGLTNLTEKPYGPGQHCQPEFQ</sequence>
<dbReference type="PROSITE" id="PS01099">
    <property type="entry name" value="COMPLEX1_24K"/>
    <property type="match status" value="1"/>
</dbReference>
<dbReference type="OMA" id="IMSIYPE"/>
<dbReference type="GO" id="GO:0016491">
    <property type="term" value="F:oxidoreductase activity"/>
    <property type="evidence" value="ECO:0007669"/>
    <property type="project" value="InterPro"/>
</dbReference>
<feature type="binding site" evidence="9">
    <location>
        <position position="131"/>
    </location>
    <ligand>
        <name>[2Fe-2S] cluster</name>
        <dbReference type="ChEBI" id="CHEBI:190135"/>
    </ligand>
</feature>
<feature type="binding site" evidence="9">
    <location>
        <position position="176"/>
    </location>
    <ligand>
        <name>[2Fe-2S] cluster</name>
        <dbReference type="ChEBI" id="CHEBI:190135"/>
    </ligand>
</feature>
<keyword evidence="5 9" id="KW-0408">Iron</keyword>
<feature type="compositionally biased region" description="Polar residues" evidence="10">
    <location>
        <begin position="214"/>
        <end position="231"/>
    </location>
</feature>
<accession>I4YEN1</accession>
<dbReference type="OrthoDB" id="10254187at2759"/>
<dbReference type="GO" id="GO:1902494">
    <property type="term" value="C:catalytic complex"/>
    <property type="evidence" value="ECO:0007669"/>
    <property type="project" value="UniProtKB-ARBA"/>
</dbReference>
<dbReference type="GO" id="GO:0051537">
    <property type="term" value="F:2 iron, 2 sulfur cluster binding"/>
    <property type="evidence" value="ECO:0007669"/>
    <property type="project" value="UniProtKB-KW"/>
</dbReference>
<evidence type="ECO:0000256" key="2">
    <source>
        <dbReference type="ARBA" id="ARBA00022714"/>
    </source>
</evidence>
<dbReference type="Pfam" id="PF01257">
    <property type="entry name" value="2Fe-2S_thioredx"/>
    <property type="match status" value="1"/>
</dbReference>
<feature type="region of interest" description="Disordered" evidence="10">
    <location>
        <begin position="207"/>
        <end position="246"/>
    </location>
</feature>
<protein>
    <recommendedName>
        <fullName evidence="13">NADH-ubiquinone oxidoreductase 24 kDa subunit mitochondrial</fullName>
    </recommendedName>
</protein>
<dbReference type="KEGG" id="wse:WALSEDRAFT_44872"/>
<reference evidence="11 12" key="1">
    <citation type="journal article" date="2012" name="Fungal Genet. Biol.">
        <title>The genome of the xerotolerant mold Wallemia sebi reveals adaptations to osmotic stress and suggests cryptic sexual reproduction.</title>
        <authorList>
            <person name="Padamsee M."/>
            <person name="Kumar T.K.A."/>
            <person name="Riley R."/>
            <person name="Binder M."/>
            <person name="Boyd A."/>
            <person name="Calvo A.M."/>
            <person name="Furukawa K."/>
            <person name="Hesse C."/>
            <person name="Hohmann S."/>
            <person name="James T.Y."/>
            <person name="LaButti K."/>
            <person name="Lapidus A."/>
            <person name="Lindquist E."/>
            <person name="Lucas S."/>
            <person name="Miller K."/>
            <person name="Shantappa S."/>
            <person name="Grigoriev I.V."/>
            <person name="Hibbett D.S."/>
            <person name="McLaughlin D.J."/>
            <person name="Spatafora J.W."/>
            <person name="Aime M.C."/>
        </authorList>
    </citation>
    <scope>NUCLEOTIDE SEQUENCE [LARGE SCALE GENOMIC DNA]</scope>
    <source>
        <strain evidence="12">ATCC MYA-4683 / CBS 633.66</strain>
    </source>
</reference>
<dbReference type="HOGENOM" id="CLU_054362_1_0_1"/>
<dbReference type="GO" id="GO:0098796">
    <property type="term" value="C:membrane protein complex"/>
    <property type="evidence" value="ECO:0007669"/>
    <property type="project" value="UniProtKB-ARBA"/>
</dbReference>
<dbReference type="Proteomes" id="UP000005242">
    <property type="component" value="Unassembled WGS sequence"/>
</dbReference>
<evidence type="ECO:0000256" key="4">
    <source>
        <dbReference type="ARBA" id="ARBA00022967"/>
    </source>
</evidence>
<evidence type="ECO:0000313" key="11">
    <source>
        <dbReference type="EMBL" id="EIM22423.1"/>
    </source>
</evidence>
<evidence type="ECO:0000256" key="10">
    <source>
        <dbReference type="SAM" id="MobiDB-lite"/>
    </source>
</evidence>
<dbReference type="Gene3D" id="3.40.30.10">
    <property type="entry name" value="Glutaredoxin"/>
    <property type="match status" value="1"/>
</dbReference>
<dbReference type="SUPFAM" id="SSF52833">
    <property type="entry name" value="Thioredoxin-like"/>
    <property type="match status" value="1"/>
</dbReference>
<dbReference type="GO" id="GO:0006120">
    <property type="term" value="P:mitochondrial electron transport, NADH to ubiquinone"/>
    <property type="evidence" value="ECO:0007669"/>
    <property type="project" value="UniProtKB-ARBA"/>
</dbReference>
<name>I4YEN1_WALMC</name>
<dbReference type="InterPro" id="IPR002023">
    <property type="entry name" value="NuoE-like"/>
</dbReference>
<dbReference type="STRING" id="671144.I4YEN1"/>
<dbReference type="PANTHER" id="PTHR10371">
    <property type="entry name" value="NADH DEHYDROGENASE UBIQUINONE FLAVOPROTEIN 2, MITOCHONDRIAL"/>
    <property type="match status" value="1"/>
</dbReference>
<keyword evidence="3 9" id="KW-0479">Metal-binding</keyword>
<feature type="binding site" evidence="9">
    <location>
        <position position="136"/>
    </location>
    <ligand>
        <name>[2Fe-2S] cluster</name>
        <dbReference type="ChEBI" id="CHEBI:190135"/>
    </ligand>
</feature>
<dbReference type="PIRSF" id="PIRSF000216">
    <property type="entry name" value="NADH_DH_24kDa"/>
    <property type="match status" value="1"/>
</dbReference>
<dbReference type="GO" id="GO:0005743">
    <property type="term" value="C:mitochondrial inner membrane"/>
    <property type="evidence" value="ECO:0007669"/>
    <property type="project" value="UniProtKB-ARBA"/>
</dbReference>
<keyword evidence="6 9" id="KW-0411">Iron-sulfur</keyword>
<organism evidence="11 12">
    <name type="scientific">Wallemia mellicola (strain ATCC MYA-4683 / CBS 633.66)</name>
    <name type="common">Wallemia sebi (CBS 633.66)</name>
    <dbReference type="NCBI Taxonomy" id="671144"/>
    <lineage>
        <taxon>Eukaryota</taxon>
        <taxon>Fungi</taxon>
        <taxon>Dikarya</taxon>
        <taxon>Basidiomycota</taxon>
        <taxon>Wallemiomycotina</taxon>
        <taxon>Wallemiomycetes</taxon>
        <taxon>Wallemiales</taxon>
        <taxon>Wallemiaceae</taxon>
        <taxon>Wallemia</taxon>
    </lineage>
</organism>
<dbReference type="AlphaFoldDB" id="I4YEN1"/>
<evidence type="ECO:0000256" key="8">
    <source>
        <dbReference type="ARBA" id="ARBA00034078"/>
    </source>
</evidence>
<keyword evidence="7" id="KW-0520">NAD</keyword>
<evidence type="ECO:0000256" key="5">
    <source>
        <dbReference type="ARBA" id="ARBA00023004"/>
    </source>
</evidence>
<proteinExistence type="inferred from homology"/>
<evidence type="ECO:0000256" key="9">
    <source>
        <dbReference type="PIRSR" id="PIRSR000216-1"/>
    </source>
</evidence>
<keyword evidence="12" id="KW-1185">Reference proteome</keyword>